<dbReference type="InterPro" id="IPR036881">
    <property type="entry name" value="Glyco_hydro_3_C_sf"/>
</dbReference>
<dbReference type="EMBL" id="CAUYUJ010011625">
    <property type="protein sequence ID" value="CAK0832266.1"/>
    <property type="molecule type" value="Genomic_DNA"/>
</dbReference>
<feature type="compositionally biased region" description="Low complexity" evidence="3">
    <location>
        <begin position="85"/>
        <end position="117"/>
    </location>
</feature>
<sequence>EVSAIANLFLAGEETAHAWASVLFGDRAPEGKLPIGMPASKTDQILLGKKDSVPYTEVRGSVRGGKWLEVRGLLALLSVLGSCPASGRPPAAAPRRGSAPGLPRAGAGEARAVAREAPGGGATAT</sequence>
<evidence type="ECO:0000313" key="5">
    <source>
        <dbReference type="EMBL" id="CAK0832266.1"/>
    </source>
</evidence>
<dbReference type="SUPFAM" id="SSF52279">
    <property type="entry name" value="Beta-D-glucan exohydrolase, C-terminal domain"/>
    <property type="match status" value="1"/>
</dbReference>
<evidence type="ECO:0000256" key="1">
    <source>
        <dbReference type="ARBA" id="ARBA00022801"/>
    </source>
</evidence>
<feature type="region of interest" description="Disordered" evidence="3">
    <location>
        <begin position="85"/>
        <end position="125"/>
    </location>
</feature>
<keyword evidence="2" id="KW-0326">Glycosidase</keyword>
<proteinExistence type="predicted"/>
<protein>
    <recommendedName>
        <fullName evidence="4">Glycoside hydrolase family 3 C-terminal domain-containing protein</fullName>
    </recommendedName>
</protein>
<keyword evidence="6" id="KW-1185">Reference proteome</keyword>
<dbReference type="Proteomes" id="UP001189429">
    <property type="component" value="Unassembled WGS sequence"/>
</dbReference>
<dbReference type="Pfam" id="PF01915">
    <property type="entry name" value="Glyco_hydro_3_C"/>
    <property type="match status" value="1"/>
</dbReference>
<accession>A0ABN9SKF9</accession>
<evidence type="ECO:0000313" key="6">
    <source>
        <dbReference type="Proteomes" id="UP001189429"/>
    </source>
</evidence>
<feature type="non-terminal residue" evidence="5">
    <location>
        <position position="1"/>
    </location>
</feature>
<evidence type="ECO:0000256" key="3">
    <source>
        <dbReference type="SAM" id="MobiDB-lite"/>
    </source>
</evidence>
<name>A0ABN9SKF9_9DINO</name>
<dbReference type="InterPro" id="IPR002772">
    <property type="entry name" value="Glyco_hydro_3_C"/>
</dbReference>
<evidence type="ECO:0000259" key="4">
    <source>
        <dbReference type="Pfam" id="PF01915"/>
    </source>
</evidence>
<keyword evidence="1" id="KW-0378">Hydrolase</keyword>
<reference evidence="5" key="1">
    <citation type="submission" date="2023-10" db="EMBL/GenBank/DDBJ databases">
        <authorList>
            <person name="Chen Y."/>
            <person name="Shah S."/>
            <person name="Dougan E. K."/>
            <person name="Thang M."/>
            <person name="Chan C."/>
        </authorList>
    </citation>
    <scope>NUCLEOTIDE SEQUENCE [LARGE SCALE GENOMIC DNA]</scope>
</reference>
<gene>
    <name evidence="5" type="ORF">PCOR1329_LOCUS30329</name>
</gene>
<comment type="caution">
    <text evidence="5">The sequence shown here is derived from an EMBL/GenBank/DDBJ whole genome shotgun (WGS) entry which is preliminary data.</text>
</comment>
<organism evidence="5 6">
    <name type="scientific">Prorocentrum cordatum</name>
    <dbReference type="NCBI Taxonomy" id="2364126"/>
    <lineage>
        <taxon>Eukaryota</taxon>
        <taxon>Sar</taxon>
        <taxon>Alveolata</taxon>
        <taxon>Dinophyceae</taxon>
        <taxon>Prorocentrales</taxon>
        <taxon>Prorocentraceae</taxon>
        <taxon>Prorocentrum</taxon>
    </lineage>
</organism>
<feature type="domain" description="Glycoside hydrolase family 3 C-terminal" evidence="4">
    <location>
        <begin position="2"/>
        <end position="44"/>
    </location>
</feature>
<dbReference type="Gene3D" id="3.40.50.1700">
    <property type="entry name" value="Glycoside hydrolase family 3 C-terminal domain"/>
    <property type="match status" value="1"/>
</dbReference>
<evidence type="ECO:0000256" key="2">
    <source>
        <dbReference type="ARBA" id="ARBA00023295"/>
    </source>
</evidence>